<sequence>MTLSETGPSANIEFILENTVHCRRCHSTLVIRYGTYERNSPFDSNATIKIQRYYCNNHFCLQKTFSFPSFPLIPIIRHSWDTIMRCNELFKTGSTLAAIAKELKFTWPTARSLYFFQIPS</sequence>
<dbReference type="AlphaFoldDB" id="A0A5S5MEV4"/>
<dbReference type="Proteomes" id="UP000321899">
    <property type="component" value="Unassembled WGS sequence"/>
</dbReference>
<evidence type="ECO:0000313" key="1">
    <source>
        <dbReference type="EMBL" id="TYT74263.1"/>
    </source>
</evidence>
<dbReference type="EMBL" id="VDMB01000013">
    <property type="protein sequence ID" value="TYT74263.1"/>
    <property type="molecule type" value="Genomic_DNA"/>
</dbReference>
<comment type="caution">
    <text evidence="1">The sequence shown here is derived from an EMBL/GenBank/DDBJ whole genome shotgun (WGS) entry which is preliminary data.</text>
</comment>
<organism evidence="1 2">
    <name type="scientific">Desulfobotulus mexicanus</name>
    <dbReference type="NCBI Taxonomy" id="2586642"/>
    <lineage>
        <taxon>Bacteria</taxon>
        <taxon>Pseudomonadati</taxon>
        <taxon>Thermodesulfobacteriota</taxon>
        <taxon>Desulfobacteria</taxon>
        <taxon>Desulfobacterales</taxon>
        <taxon>Desulfobacteraceae</taxon>
        <taxon>Desulfobotulus</taxon>
    </lineage>
</organism>
<proteinExistence type="predicted"/>
<evidence type="ECO:0000313" key="2">
    <source>
        <dbReference type="Proteomes" id="UP000321899"/>
    </source>
</evidence>
<accession>A0A5S5MEV4</accession>
<gene>
    <name evidence="1" type="ORF">FIM25_10865</name>
</gene>
<keyword evidence="2" id="KW-1185">Reference proteome</keyword>
<protein>
    <submittedName>
        <fullName evidence="1">Uncharacterized protein</fullName>
    </submittedName>
</protein>
<name>A0A5S5MEV4_9BACT</name>
<reference evidence="1 2" key="1">
    <citation type="submission" date="2019-06" db="EMBL/GenBank/DDBJ databases">
        <title>Desulfobotulus mexicanus sp. nov., a novel sulfate-reducing bacterium isolated from the sediment of an alkaline crater lake in Mexico.</title>
        <authorList>
            <person name="Hirschler-Rea A."/>
        </authorList>
    </citation>
    <scope>NUCLEOTIDE SEQUENCE [LARGE SCALE GENOMIC DNA]</scope>
    <source>
        <strain evidence="1 2">PAR22N</strain>
    </source>
</reference>